<evidence type="ECO:0000256" key="2">
    <source>
        <dbReference type="ARBA" id="ARBA00023315"/>
    </source>
</evidence>
<evidence type="ECO:0000256" key="1">
    <source>
        <dbReference type="ARBA" id="ARBA00022679"/>
    </source>
</evidence>
<dbReference type="InterPro" id="IPR000182">
    <property type="entry name" value="GNAT_dom"/>
</dbReference>
<dbReference type="Pfam" id="PF00583">
    <property type="entry name" value="Acetyltransf_1"/>
    <property type="match status" value="1"/>
</dbReference>
<proteinExistence type="predicted"/>
<dbReference type="InterPro" id="IPR016181">
    <property type="entry name" value="Acyl_CoA_acyltransferase"/>
</dbReference>
<evidence type="ECO:0000259" key="3">
    <source>
        <dbReference type="PROSITE" id="PS51186"/>
    </source>
</evidence>
<keyword evidence="2" id="KW-0012">Acyltransferase</keyword>
<dbReference type="PANTHER" id="PTHR43877">
    <property type="entry name" value="AMINOALKYLPHOSPHONATE N-ACETYLTRANSFERASE-RELATED-RELATED"/>
    <property type="match status" value="1"/>
</dbReference>
<keyword evidence="1" id="KW-0808">Transferase</keyword>
<dbReference type="CDD" id="cd04301">
    <property type="entry name" value="NAT_SF"/>
    <property type="match status" value="1"/>
</dbReference>
<dbReference type="PROSITE" id="PS51186">
    <property type="entry name" value="GNAT"/>
    <property type="match status" value="1"/>
</dbReference>
<evidence type="ECO:0000313" key="4">
    <source>
        <dbReference type="EMBL" id="GAA4618462.1"/>
    </source>
</evidence>
<feature type="domain" description="N-acetyltransferase" evidence="3">
    <location>
        <begin position="7"/>
        <end position="173"/>
    </location>
</feature>
<dbReference type="EMBL" id="BAABHJ010000040">
    <property type="protein sequence ID" value="GAA4618462.1"/>
    <property type="molecule type" value="Genomic_DNA"/>
</dbReference>
<comment type="caution">
    <text evidence="4">The sequence shown here is derived from an EMBL/GenBank/DDBJ whole genome shotgun (WGS) entry which is preliminary data.</text>
</comment>
<reference evidence="5" key="1">
    <citation type="journal article" date="2019" name="Int. J. Syst. Evol. Microbiol.">
        <title>The Global Catalogue of Microorganisms (GCM) 10K type strain sequencing project: providing services to taxonomists for standard genome sequencing and annotation.</title>
        <authorList>
            <consortium name="The Broad Institute Genomics Platform"/>
            <consortium name="The Broad Institute Genome Sequencing Center for Infectious Disease"/>
            <person name="Wu L."/>
            <person name="Ma J."/>
        </authorList>
    </citation>
    <scope>NUCLEOTIDE SEQUENCE [LARGE SCALE GENOMIC DNA]</scope>
    <source>
        <strain evidence="5">JCM 17938</strain>
    </source>
</reference>
<accession>A0ABP8U086</accession>
<dbReference type="Gene3D" id="3.40.630.30">
    <property type="match status" value="1"/>
</dbReference>
<evidence type="ECO:0000313" key="5">
    <source>
        <dbReference type="Proteomes" id="UP001500212"/>
    </source>
</evidence>
<dbReference type="Proteomes" id="UP001500212">
    <property type="component" value="Unassembled WGS sequence"/>
</dbReference>
<dbReference type="SUPFAM" id="SSF55729">
    <property type="entry name" value="Acyl-CoA N-acyltransferases (Nat)"/>
    <property type="match status" value="1"/>
</dbReference>
<dbReference type="InterPro" id="IPR050832">
    <property type="entry name" value="Bact_Acetyltransf"/>
</dbReference>
<keyword evidence="5" id="KW-1185">Reference proteome</keyword>
<organism evidence="4 5">
    <name type="scientific">Actinoallomurus liliacearum</name>
    <dbReference type="NCBI Taxonomy" id="1080073"/>
    <lineage>
        <taxon>Bacteria</taxon>
        <taxon>Bacillati</taxon>
        <taxon>Actinomycetota</taxon>
        <taxon>Actinomycetes</taxon>
        <taxon>Streptosporangiales</taxon>
        <taxon>Thermomonosporaceae</taxon>
        <taxon>Actinoallomurus</taxon>
    </lineage>
</organism>
<name>A0ABP8U086_9ACTN</name>
<sequence length="173" mass="19011">MDGVSGLTVREIRPGDGEGCARAWRDAGRHYAAIVPEVVQEPDPEGLVEWFEQAIGEPREEDTAWLVAEDDGQVVGLIEAAVIRPAPDARWQIQRDLSRVRLVINALAVAAECRRQGTGTALMAAAEAWGRRRGAEIAVTDTNLSSPLSVPFYEKRMAYHRQGITLRKALRPA</sequence>
<protein>
    <recommendedName>
        <fullName evidence="3">N-acetyltransferase domain-containing protein</fullName>
    </recommendedName>
</protein>
<gene>
    <name evidence="4" type="ORF">GCM10023195_83000</name>
</gene>